<dbReference type="GeneID" id="81353102"/>
<name>A0A9W9G2V5_9EURO</name>
<dbReference type="GO" id="GO:0005634">
    <property type="term" value="C:nucleus"/>
    <property type="evidence" value="ECO:0007669"/>
    <property type="project" value="UniProtKB-SubCell"/>
</dbReference>
<evidence type="ECO:0000259" key="4">
    <source>
        <dbReference type="PROSITE" id="PS50102"/>
    </source>
</evidence>
<dbReference type="AlphaFoldDB" id="A0A9W9G2V5"/>
<dbReference type="InterPro" id="IPR012677">
    <property type="entry name" value="Nucleotide-bd_a/b_plait_sf"/>
</dbReference>
<dbReference type="OrthoDB" id="10065185at2759"/>
<feature type="compositionally biased region" description="Polar residues" evidence="3">
    <location>
        <begin position="403"/>
        <end position="414"/>
    </location>
</feature>
<dbReference type="Proteomes" id="UP001149074">
    <property type="component" value="Unassembled WGS sequence"/>
</dbReference>
<comment type="similarity">
    <text evidence="1">Belongs to the RRM CPSF6/7 family.</text>
</comment>
<evidence type="ECO:0000313" key="6">
    <source>
        <dbReference type="Proteomes" id="UP001149074"/>
    </source>
</evidence>
<dbReference type="PROSITE" id="PS50102">
    <property type="entry name" value="RRM"/>
    <property type="match status" value="1"/>
</dbReference>
<feature type="compositionally biased region" description="Basic and acidic residues" evidence="3">
    <location>
        <begin position="106"/>
        <end position="115"/>
    </location>
</feature>
<evidence type="ECO:0000256" key="2">
    <source>
        <dbReference type="PROSITE-ProRule" id="PRU00176"/>
    </source>
</evidence>
<feature type="region of interest" description="Disordered" evidence="3">
    <location>
        <begin position="1"/>
        <end position="117"/>
    </location>
</feature>
<protein>
    <recommendedName>
        <fullName evidence="4">RRM domain-containing protein</fullName>
    </recommendedName>
</protein>
<dbReference type="GO" id="GO:0003723">
    <property type="term" value="F:RNA binding"/>
    <property type="evidence" value="ECO:0007669"/>
    <property type="project" value="UniProtKB-UniRule"/>
</dbReference>
<gene>
    <name evidence="5" type="ORF">N7532_001629</name>
</gene>
<reference evidence="5" key="2">
    <citation type="journal article" date="2023" name="IMA Fungus">
        <title>Comparative genomic study of the Penicillium genus elucidates a diverse pangenome and 15 lateral gene transfer events.</title>
        <authorList>
            <person name="Petersen C."/>
            <person name="Sorensen T."/>
            <person name="Nielsen M.R."/>
            <person name="Sondergaard T.E."/>
            <person name="Sorensen J.L."/>
            <person name="Fitzpatrick D.A."/>
            <person name="Frisvad J.C."/>
            <person name="Nielsen K.L."/>
        </authorList>
    </citation>
    <scope>NUCLEOTIDE SEQUENCE</scope>
    <source>
        <strain evidence="5">IBT 30761</strain>
    </source>
</reference>
<feature type="region of interest" description="Disordered" evidence="3">
    <location>
        <begin position="396"/>
        <end position="453"/>
    </location>
</feature>
<evidence type="ECO:0000256" key="1">
    <source>
        <dbReference type="ARBA" id="ARBA00006265"/>
    </source>
</evidence>
<organism evidence="5 6">
    <name type="scientific">Penicillium argentinense</name>
    <dbReference type="NCBI Taxonomy" id="1131581"/>
    <lineage>
        <taxon>Eukaryota</taxon>
        <taxon>Fungi</taxon>
        <taxon>Dikarya</taxon>
        <taxon>Ascomycota</taxon>
        <taxon>Pezizomycotina</taxon>
        <taxon>Eurotiomycetes</taxon>
        <taxon>Eurotiomycetidae</taxon>
        <taxon>Eurotiales</taxon>
        <taxon>Aspergillaceae</taxon>
        <taxon>Penicillium</taxon>
    </lineage>
</organism>
<dbReference type="RefSeq" id="XP_056479164.1">
    <property type="nucleotide sequence ID" value="XM_056614123.1"/>
</dbReference>
<dbReference type="InterPro" id="IPR035979">
    <property type="entry name" value="RBD_domain_sf"/>
</dbReference>
<dbReference type="GO" id="GO:0006397">
    <property type="term" value="P:mRNA processing"/>
    <property type="evidence" value="ECO:0007669"/>
    <property type="project" value="UniProtKB-KW"/>
</dbReference>
<dbReference type="InterPro" id="IPR034772">
    <property type="entry name" value="CPSF6/7"/>
</dbReference>
<evidence type="ECO:0000313" key="5">
    <source>
        <dbReference type="EMBL" id="KAJ5111094.1"/>
    </source>
</evidence>
<sequence>MATEDDNFDIDIYGDGSGYNTNEPGDQNQDDTDLVLDAPESTSAEPSANTNNAGSNTGSDPNSTNNAPAEPNPSTDPTHSANSGDQTMNQQQKTPQDAQAPHGVKRKDYDDRPSDPDATTALIISDLFWWTTEDEIRGWINSAGAEAELKDVTFSEHKVNGKSKGQVFVEFTTTQAATASKHKIESGEAPGQRGRKHMVTYTNPHQNPFKTLPKDAPMRKDNRNMGGNFNAGGSQSNFGMNMGSGGYRGGRGGYNRGMGGSNYNNRGNFNNMGGFQGGGGPGMMGGFQGGPMGGMQNYGFNNRGGMMGGMRGGPGGMRGRGGGNMGGNNMMGMPNMNPMAGGMAMNPMAGAMNPMMNMGMQGQYYYPQPQISYPAITYPQTTPGWPLYGPTEPFAADEEERSLSNVSSDTITGQGFQGPNPAAFNQGFFNQGSTGGGNDASWNPHGAKRSRQE</sequence>
<keyword evidence="6" id="KW-1185">Reference proteome</keyword>
<feature type="compositionally biased region" description="Polar residues" evidence="3">
    <location>
        <begin position="40"/>
        <end position="97"/>
    </location>
</feature>
<feature type="domain" description="RRM" evidence="4">
    <location>
        <begin position="120"/>
        <end position="204"/>
    </location>
</feature>
<keyword evidence="2" id="KW-0694">RNA-binding</keyword>
<dbReference type="Gene3D" id="3.30.70.330">
    <property type="match status" value="1"/>
</dbReference>
<feature type="compositionally biased region" description="Polar residues" evidence="3">
    <location>
        <begin position="18"/>
        <end position="27"/>
    </location>
</feature>
<dbReference type="PANTHER" id="PTHR23204">
    <property type="entry name" value="CLEAVAGE AND POLYADENYLATION SPECIFIC FACTOR"/>
    <property type="match status" value="1"/>
</dbReference>
<evidence type="ECO:0000256" key="3">
    <source>
        <dbReference type="SAM" id="MobiDB-lite"/>
    </source>
</evidence>
<dbReference type="InterPro" id="IPR000504">
    <property type="entry name" value="RRM_dom"/>
</dbReference>
<dbReference type="EMBL" id="JAPQKI010000002">
    <property type="protein sequence ID" value="KAJ5111094.1"/>
    <property type="molecule type" value="Genomic_DNA"/>
</dbReference>
<dbReference type="SUPFAM" id="SSF54928">
    <property type="entry name" value="RNA-binding domain, RBD"/>
    <property type="match status" value="1"/>
</dbReference>
<accession>A0A9W9G2V5</accession>
<proteinExistence type="inferred from homology"/>
<reference evidence="5" key="1">
    <citation type="submission" date="2022-11" db="EMBL/GenBank/DDBJ databases">
        <authorList>
            <person name="Petersen C."/>
        </authorList>
    </citation>
    <scope>NUCLEOTIDE SEQUENCE</scope>
    <source>
        <strain evidence="5">IBT 30761</strain>
    </source>
</reference>
<comment type="caution">
    <text evidence="5">The sequence shown here is derived from an EMBL/GenBank/DDBJ whole genome shotgun (WGS) entry which is preliminary data.</text>
</comment>